<comment type="catalytic activity">
    <reaction evidence="11">
        <text>L-threonine + hydrogencarbonate + ATP = L-threonylcarbamoyladenylate + diphosphate + H2O</text>
        <dbReference type="Rhea" id="RHEA:36407"/>
        <dbReference type="ChEBI" id="CHEBI:15377"/>
        <dbReference type="ChEBI" id="CHEBI:17544"/>
        <dbReference type="ChEBI" id="CHEBI:30616"/>
        <dbReference type="ChEBI" id="CHEBI:33019"/>
        <dbReference type="ChEBI" id="CHEBI:57926"/>
        <dbReference type="ChEBI" id="CHEBI:73682"/>
        <dbReference type="EC" id="2.7.7.87"/>
    </reaction>
</comment>
<gene>
    <name evidence="13" type="ORF">HMPREF9449_02617</name>
</gene>
<evidence type="ECO:0000256" key="2">
    <source>
        <dbReference type="ARBA" id="ARBA00007663"/>
    </source>
</evidence>
<dbReference type="PANTHER" id="PTHR17490:SF16">
    <property type="entry name" value="THREONYLCARBAMOYL-AMP SYNTHASE"/>
    <property type="match status" value="1"/>
</dbReference>
<evidence type="ECO:0000256" key="1">
    <source>
        <dbReference type="ARBA" id="ARBA00004496"/>
    </source>
</evidence>
<feature type="domain" description="YrdC-like" evidence="12">
    <location>
        <begin position="6"/>
        <end position="190"/>
    </location>
</feature>
<dbReference type="PANTHER" id="PTHR17490">
    <property type="entry name" value="SUA5"/>
    <property type="match status" value="1"/>
</dbReference>
<dbReference type="SUPFAM" id="SSF55821">
    <property type="entry name" value="YrdC/RibB"/>
    <property type="match status" value="1"/>
</dbReference>
<keyword evidence="9" id="KW-0067">ATP-binding</keyword>
<sequence>MEIKLKEEVFKATEILKKGGIILYPTDTIWGIGCDATDAKAVQRIYELKQREDNKSMLVLLDDAGKIASYADVPEIALQLIEVSNKPTTIIYPNARNLAANLINADQTIGIRITEEAFSKALLFRFRKPLVSTSANISGQPSPACFADISEEIKNAVDYIVDFRRQETRPCSPSSIIKLGMDGSIQILRK</sequence>
<evidence type="ECO:0000256" key="6">
    <source>
        <dbReference type="ARBA" id="ARBA00022694"/>
    </source>
</evidence>
<keyword evidence="14" id="KW-1185">Reference proteome</keyword>
<dbReference type="GO" id="GO:0000049">
    <property type="term" value="F:tRNA binding"/>
    <property type="evidence" value="ECO:0007669"/>
    <property type="project" value="TreeGrafter"/>
</dbReference>
<dbReference type="GeneID" id="98070150"/>
<dbReference type="GO" id="GO:0005524">
    <property type="term" value="F:ATP binding"/>
    <property type="evidence" value="ECO:0007669"/>
    <property type="project" value="UniProtKB-KW"/>
</dbReference>
<keyword evidence="5" id="KW-0808">Transferase</keyword>
<comment type="similarity">
    <text evidence="2">Belongs to the SUA5 family.</text>
</comment>
<dbReference type="GO" id="GO:0061710">
    <property type="term" value="F:L-threonylcarbamoyladenylate synthase"/>
    <property type="evidence" value="ECO:0007669"/>
    <property type="project" value="UniProtKB-EC"/>
</dbReference>
<dbReference type="PATRIC" id="fig|742817.3.peg.2803"/>
<dbReference type="Proteomes" id="UP000004892">
    <property type="component" value="Unassembled WGS sequence"/>
</dbReference>
<dbReference type="EC" id="2.7.7.87" evidence="3"/>
<dbReference type="HOGENOM" id="CLU_031397_3_2_10"/>
<keyword evidence="8" id="KW-0547">Nucleotide-binding</keyword>
<dbReference type="NCBIfam" id="TIGR00057">
    <property type="entry name" value="L-threonylcarbamoyladenylate synthase"/>
    <property type="match status" value="1"/>
</dbReference>
<dbReference type="RefSeq" id="WP_009137761.1">
    <property type="nucleotide sequence ID" value="NZ_JH594597.1"/>
</dbReference>
<reference evidence="13 14" key="1">
    <citation type="submission" date="2012-01" db="EMBL/GenBank/DDBJ databases">
        <title>The Genome Sequence of Odoribacter laneus YIT 12061.</title>
        <authorList>
            <consortium name="The Broad Institute Genome Sequencing Platform"/>
            <person name="Earl A."/>
            <person name="Ward D."/>
            <person name="Feldgarden M."/>
            <person name="Gevers D."/>
            <person name="Morotomi M."/>
            <person name="Young S.K."/>
            <person name="Zeng Q."/>
            <person name="Gargeya S."/>
            <person name="Fitzgerald M."/>
            <person name="Haas B."/>
            <person name="Abouelleil A."/>
            <person name="Alvarado L."/>
            <person name="Arachchi H.M."/>
            <person name="Berlin A."/>
            <person name="Chapman S.B."/>
            <person name="Gearin G."/>
            <person name="Goldberg J."/>
            <person name="Griggs A."/>
            <person name="Gujja S."/>
            <person name="Hansen M."/>
            <person name="Heiman D."/>
            <person name="Howarth C."/>
            <person name="Larimer J."/>
            <person name="Lui A."/>
            <person name="MacDonald P.J.P."/>
            <person name="McCowen C."/>
            <person name="Montmayeur A."/>
            <person name="Murphy C."/>
            <person name="Neiman D."/>
            <person name="Pearson M."/>
            <person name="Priest M."/>
            <person name="Roberts A."/>
            <person name="Saif S."/>
            <person name="Shea T."/>
            <person name="Sisk P."/>
            <person name="Stolte C."/>
            <person name="Sykes S."/>
            <person name="Wortman J."/>
            <person name="Nusbaum C."/>
            <person name="Birren B."/>
        </authorList>
    </citation>
    <scope>NUCLEOTIDE SEQUENCE [LARGE SCALE GENOMIC DNA]</scope>
    <source>
        <strain evidence="13 14">YIT 12061</strain>
    </source>
</reference>
<dbReference type="STRING" id="742817.HMPREF9449_02617"/>
<name>H1DK31_9BACT</name>
<keyword evidence="7" id="KW-0548">Nucleotidyltransferase</keyword>
<evidence type="ECO:0000256" key="5">
    <source>
        <dbReference type="ARBA" id="ARBA00022679"/>
    </source>
</evidence>
<dbReference type="InterPro" id="IPR050156">
    <property type="entry name" value="TC-AMP_synthase_SUA5"/>
</dbReference>
<evidence type="ECO:0000256" key="4">
    <source>
        <dbReference type="ARBA" id="ARBA00022490"/>
    </source>
</evidence>
<evidence type="ECO:0000256" key="10">
    <source>
        <dbReference type="ARBA" id="ARBA00029774"/>
    </source>
</evidence>
<dbReference type="GO" id="GO:0003725">
    <property type="term" value="F:double-stranded RNA binding"/>
    <property type="evidence" value="ECO:0007669"/>
    <property type="project" value="InterPro"/>
</dbReference>
<dbReference type="EMBL" id="ADMC01000028">
    <property type="protein sequence ID" value="EHP45645.1"/>
    <property type="molecule type" value="Genomic_DNA"/>
</dbReference>
<evidence type="ECO:0000256" key="8">
    <source>
        <dbReference type="ARBA" id="ARBA00022741"/>
    </source>
</evidence>
<dbReference type="InterPro" id="IPR017945">
    <property type="entry name" value="DHBP_synth_RibB-like_a/b_dom"/>
</dbReference>
<dbReference type="eggNOG" id="COG0009">
    <property type="taxonomic scope" value="Bacteria"/>
</dbReference>
<accession>H1DK31</accession>
<evidence type="ECO:0000313" key="13">
    <source>
        <dbReference type="EMBL" id="EHP45645.1"/>
    </source>
</evidence>
<dbReference type="PROSITE" id="PS51163">
    <property type="entry name" value="YRDC"/>
    <property type="match status" value="1"/>
</dbReference>
<evidence type="ECO:0000256" key="11">
    <source>
        <dbReference type="ARBA" id="ARBA00048366"/>
    </source>
</evidence>
<protein>
    <recommendedName>
        <fullName evidence="10">L-threonylcarbamoyladenylate synthase</fullName>
        <ecNumber evidence="3">2.7.7.87</ecNumber>
    </recommendedName>
    <alternativeName>
        <fullName evidence="10">L-threonylcarbamoyladenylate synthase</fullName>
    </alternativeName>
</protein>
<comment type="caution">
    <text evidence="13">The sequence shown here is derived from an EMBL/GenBank/DDBJ whole genome shotgun (WGS) entry which is preliminary data.</text>
</comment>
<keyword evidence="6" id="KW-0819">tRNA processing</keyword>
<evidence type="ECO:0000259" key="12">
    <source>
        <dbReference type="PROSITE" id="PS51163"/>
    </source>
</evidence>
<dbReference type="Gene3D" id="3.90.870.10">
    <property type="entry name" value="DHBP synthase"/>
    <property type="match status" value="1"/>
</dbReference>
<evidence type="ECO:0000313" key="14">
    <source>
        <dbReference type="Proteomes" id="UP000004892"/>
    </source>
</evidence>
<proteinExistence type="inferred from homology"/>
<keyword evidence="4" id="KW-0963">Cytoplasm</keyword>
<dbReference type="Pfam" id="PF01300">
    <property type="entry name" value="Sua5_yciO_yrdC"/>
    <property type="match status" value="1"/>
</dbReference>
<comment type="subcellular location">
    <subcellularLocation>
        <location evidence="1">Cytoplasm</location>
    </subcellularLocation>
</comment>
<dbReference type="GO" id="GO:0008033">
    <property type="term" value="P:tRNA processing"/>
    <property type="evidence" value="ECO:0007669"/>
    <property type="project" value="UniProtKB-KW"/>
</dbReference>
<dbReference type="GO" id="GO:0006450">
    <property type="term" value="P:regulation of translational fidelity"/>
    <property type="evidence" value="ECO:0007669"/>
    <property type="project" value="TreeGrafter"/>
</dbReference>
<dbReference type="GO" id="GO:0005737">
    <property type="term" value="C:cytoplasm"/>
    <property type="evidence" value="ECO:0007669"/>
    <property type="project" value="UniProtKB-SubCell"/>
</dbReference>
<dbReference type="AlphaFoldDB" id="H1DK31"/>
<evidence type="ECO:0000256" key="3">
    <source>
        <dbReference type="ARBA" id="ARBA00012584"/>
    </source>
</evidence>
<evidence type="ECO:0000256" key="9">
    <source>
        <dbReference type="ARBA" id="ARBA00022840"/>
    </source>
</evidence>
<dbReference type="InterPro" id="IPR006070">
    <property type="entry name" value="Sua5-like_dom"/>
</dbReference>
<evidence type="ECO:0000256" key="7">
    <source>
        <dbReference type="ARBA" id="ARBA00022695"/>
    </source>
</evidence>
<organism evidence="13 14">
    <name type="scientific">Odoribacter laneus YIT 12061</name>
    <dbReference type="NCBI Taxonomy" id="742817"/>
    <lineage>
        <taxon>Bacteria</taxon>
        <taxon>Pseudomonadati</taxon>
        <taxon>Bacteroidota</taxon>
        <taxon>Bacteroidia</taxon>
        <taxon>Bacteroidales</taxon>
        <taxon>Odoribacteraceae</taxon>
        <taxon>Odoribacter</taxon>
    </lineage>
</organism>